<sequence>MTFHNYSWIGLPLRLIGVAGFVLLPAMVLLAQETAMPGRARISYTLGRAEISVGEPVDVIVRFENLGANDLDLETGDNGVGNFVWTVASPDGKPVEYPYHPPSGDTASFPFPVLGRGTARLQLILDERTPFREPGRYILTIRHLPSGSEGSLSLLVEPRNEQKLTERCRQLVRDLKDARDESERAILLGRLCAFHDPVAVPFILEGVKSSQSPNDFAMVSLAKFDTPDAIQAMLDILDRTKGSSHNHAWSLTYGQAVRIKDTARREQILARLLRECTTAPEHPSGCPAPPVQQR</sequence>
<dbReference type="KEGG" id="pfer:IRI77_30090"/>
<reference evidence="2 3" key="1">
    <citation type="submission" date="2020-10" db="EMBL/GenBank/DDBJ databases">
        <title>Complete genome sequence of Paludibaculum fermentans P105T, a facultatively anaerobic acidobacterium capable of dissimilatory Fe(III) reduction.</title>
        <authorList>
            <person name="Dedysh S.N."/>
            <person name="Beletsky A.V."/>
            <person name="Kulichevskaya I.S."/>
            <person name="Mardanov A.V."/>
            <person name="Ravin N.V."/>
        </authorList>
    </citation>
    <scope>NUCLEOTIDE SEQUENCE [LARGE SCALE GENOMIC DNA]</scope>
    <source>
        <strain evidence="2 3">P105</strain>
    </source>
</reference>
<dbReference type="AlphaFoldDB" id="A0A7S7NNR0"/>
<proteinExistence type="predicted"/>
<evidence type="ECO:0000313" key="3">
    <source>
        <dbReference type="Proteomes" id="UP000593892"/>
    </source>
</evidence>
<evidence type="ECO:0000313" key="2">
    <source>
        <dbReference type="EMBL" id="QOY86986.1"/>
    </source>
</evidence>
<gene>
    <name evidence="2" type="ORF">IRI77_30090</name>
</gene>
<keyword evidence="3" id="KW-1185">Reference proteome</keyword>
<organism evidence="2 3">
    <name type="scientific">Paludibaculum fermentans</name>
    <dbReference type="NCBI Taxonomy" id="1473598"/>
    <lineage>
        <taxon>Bacteria</taxon>
        <taxon>Pseudomonadati</taxon>
        <taxon>Acidobacteriota</taxon>
        <taxon>Terriglobia</taxon>
        <taxon>Bryobacterales</taxon>
        <taxon>Bryobacteraceae</taxon>
        <taxon>Paludibaculum</taxon>
    </lineage>
</organism>
<accession>A0A7S7NNR0</accession>
<dbReference type="RefSeq" id="WP_194448655.1">
    <property type="nucleotide sequence ID" value="NZ_CP063849.1"/>
</dbReference>
<dbReference type="Proteomes" id="UP000593892">
    <property type="component" value="Chromosome"/>
</dbReference>
<keyword evidence="1" id="KW-0812">Transmembrane</keyword>
<dbReference type="EMBL" id="CP063849">
    <property type="protein sequence ID" value="QOY86986.1"/>
    <property type="molecule type" value="Genomic_DNA"/>
</dbReference>
<name>A0A7S7NNR0_PALFE</name>
<protein>
    <submittedName>
        <fullName evidence="2">Uncharacterized protein</fullName>
    </submittedName>
</protein>
<feature type="transmembrane region" description="Helical" evidence="1">
    <location>
        <begin position="6"/>
        <end position="31"/>
    </location>
</feature>
<evidence type="ECO:0000256" key="1">
    <source>
        <dbReference type="SAM" id="Phobius"/>
    </source>
</evidence>
<keyword evidence="1" id="KW-0472">Membrane</keyword>
<keyword evidence="1" id="KW-1133">Transmembrane helix</keyword>